<dbReference type="OrthoDB" id="1867618at2759"/>
<evidence type="ECO:0000256" key="7">
    <source>
        <dbReference type="ARBA" id="ARBA00022692"/>
    </source>
</evidence>
<evidence type="ECO:0000256" key="5">
    <source>
        <dbReference type="ARBA" id="ARBA00022448"/>
    </source>
</evidence>
<keyword evidence="7 12" id="KW-0812">Transmembrane</keyword>
<feature type="transmembrane region" description="Helical" evidence="12">
    <location>
        <begin position="285"/>
        <end position="303"/>
    </location>
</feature>
<feature type="transmembrane region" description="Helical" evidence="12">
    <location>
        <begin position="315"/>
        <end position="335"/>
    </location>
</feature>
<reference evidence="13 14" key="1">
    <citation type="submission" date="2019-12" db="EMBL/GenBank/DDBJ databases">
        <authorList>
            <person name="Alioto T."/>
            <person name="Alioto T."/>
            <person name="Gomez Garrido J."/>
        </authorList>
    </citation>
    <scope>NUCLEOTIDE SEQUENCE [LARGE SCALE GENOMIC DNA]</scope>
</reference>
<feature type="transmembrane region" description="Helical" evidence="12">
    <location>
        <begin position="59"/>
        <end position="85"/>
    </location>
</feature>
<keyword evidence="14" id="KW-1185">Reference proteome</keyword>
<dbReference type="CDD" id="cd09323">
    <property type="entry name" value="TDT_SLAC1_like"/>
    <property type="match status" value="1"/>
</dbReference>
<comment type="function">
    <text evidence="11">Slow, weak voltage-dependent S-type anion efflux channel involved in maintenance of anion homeostasis.</text>
</comment>
<feature type="transmembrane region" description="Helical" evidence="12">
    <location>
        <begin position="132"/>
        <end position="151"/>
    </location>
</feature>
<dbReference type="EMBL" id="CACTIH010003670">
    <property type="protein sequence ID" value="CAA2981392.1"/>
    <property type="molecule type" value="Genomic_DNA"/>
</dbReference>
<protein>
    <submittedName>
        <fullName evidence="13">S-type anion channel SLAH1-like</fullName>
    </submittedName>
</protein>
<dbReference type="GO" id="GO:0005886">
    <property type="term" value="C:plasma membrane"/>
    <property type="evidence" value="ECO:0007669"/>
    <property type="project" value="UniProtKB-SubCell"/>
</dbReference>
<keyword evidence="9" id="KW-0406">Ion transport</keyword>
<evidence type="ECO:0000256" key="1">
    <source>
        <dbReference type="ARBA" id="ARBA00004127"/>
    </source>
</evidence>
<dbReference type="Proteomes" id="UP000594638">
    <property type="component" value="Unassembled WGS sequence"/>
</dbReference>
<dbReference type="Pfam" id="PF03595">
    <property type="entry name" value="SLAC1"/>
    <property type="match status" value="1"/>
</dbReference>
<comment type="subcellular location">
    <subcellularLocation>
        <location evidence="2">Cell membrane</location>
    </subcellularLocation>
    <subcellularLocation>
        <location evidence="1">Endomembrane system</location>
        <topology evidence="1">Multi-pass membrane protein</topology>
    </subcellularLocation>
</comment>
<dbReference type="GO" id="GO:0006873">
    <property type="term" value="P:intracellular monoatomic ion homeostasis"/>
    <property type="evidence" value="ECO:0007669"/>
    <property type="project" value="InterPro"/>
</dbReference>
<dbReference type="InterPro" id="IPR030183">
    <property type="entry name" value="SLAC/SLAH"/>
</dbReference>
<comment type="caution">
    <text evidence="13">The sequence shown here is derived from an EMBL/GenBank/DDBJ whole genome shotgun (WGS) entry which is preliminary data.</text>
</comment>
<evidence type="ECO:0000313" key="14">
    <source>
        <dbReference type="Proteomes" id="UP000594638"/>
    </source>
</evidence>
<proteinExistence type="inferred from homology"/>
<dbReference type="GO" id="GO:0012505">
    <property type="term" value="C:endomembrane system"/>
    <property type="evidence" value="ECO:0007669"/>
    <property type="project" value="UniProtKB-SubCell"/>
</dbReference>
<dbReference type="Gramene" id="OE9A109696T1">
    <property type="protein sequence ID" value="OE9A109696C1"/>
    <property type="gene ID" value="OE9A109696"/>
</dbReference>
<dbReference type="PANTHER" id="PTHR31269:SF56">
    <property type="entry name" value="S-TYPE ANION CHANNEL SLAH4-LIKE"/>
    <property type="match status" value="1"/>
</dbReference>
<evidence type="ECO:0000256" key="4">
    <source>
        <dbReference type="ARBA" id="ARBA00011233"/>
    </source>
</evidence>
<sequence length="362" mass="40879">MEQKESQVPQLKLLVLTISAKFHAGYFRISLSLCSQALLWKTLDEPSDDVHAFRQVLRLLPYAVFVLLWSLALLSLVSLSLIYLLRCFLHFEMVKNEFLHRVGVNYLFAPWISWLLLLQATPFFTAKTVHYFVLWWAFIVPILALDIKIYGQYFTKGKRLLSGTANPTSQLSVIGNLAGARAAAEMGWRESAICMFALGMTHYLVLFVTLYQRLKGSNSVPHMLRPVFFLFLAAPSMASLAWDSISGNFDSSSKMLFFLSLFLFLSLVCRPTLFKKSMKKFNVTWWAYSFPLTLMAIASTKYAQQVKNSTAHVLMLLLSAISVLVSLVLMVLTALNTNLLLPADDDHIQSHASPSCSLEIIV</sequence>
<keyword evidence="8 12" id="KW-1133">Transmembrane helix</keyword>
<evidence type="ECO:0000256" key="3">
    <source>
        <dbReference type="ARBA" id="ARBA00007808"/>
    </source>
</evidence>
<feature type="transmembrane region" description="Helical" evidence="12">
    <location>
        <begin position="106"/>
        <end position="126"/>
    </location>
</feature>
<name>A0A8S0RP60_OLEEU</name>
<evidence type="ECO:0000256" key="11">
    <source>
        <dbReference type="ARBA" id="ARBA00054248"/>
    </source>
</evidence>
<keyword evidence="5" id="KW-0813">Transport</keyword>
<keyword evidence="6" id="KW-1003">Cell membrane</keyword>
<dbReference type="FunFam" id="1.50.10.150:FF:000003">
    <property type="entry name" value="S-type anion channel SLAH1"/>
    <property type="match status" value="1"/>
</dbReference>
<evidence type="ECO:0000256" key="9">
    <source>
        <dbReference type="ARBA" id="ARBA00023065"/>
    </source>
</evidence>
<evidence type="ECO:0000256" key="10">
    <source>
        <dbReference type="ARBA" id="ARBA00023136"/>
    </source>
</evidence>
<gene>
    <name evidence="13" type="ORF">OLEA9_A109696</name>
</gene>
<feature type="transmembrane region" description="Helical" evidence="12">
    <location>
        <begin position="191"/>
        <end position="211"/>
    </location>
</feature>
<dbReference type="InterPro" id="IPR038665">
    <property type="entry name" value="Voltage-dep_anion_channel_sf"/>
</dbReference>
<comment type="subunit">
    <text evidence="4">Homotrimer.</text>
</comment>
<keyword evidence="10 12" id="KW-0472">Membrane</keyword>
<evidence type="ECO:0000256" key="2">
    <source>
        <dbReference type="ARBA" id="ARBA00004236"/>
    </source>
</evidence>
<accession>A0A8S0RP60</accession>
<dbReference type="InterPro" id="IPR004695">
    <property type="entry name" value="SLAC1/Mae1/Ssu1/TehA"/>
</dbReference>
<dbReference type="GO" id="GO:0008308">
    <property type="term" value="F:voltage-gated monoatomic anion channel activity"/>
    <property type="evidence" value="ECO:0007669"/>
    <property type="project" value="InterPro"/>
</dbReference>
<comment type="similarity">
    <text evidence="3">Belongs to the SLAC1 S-type anion channel family.</text>
</comment>
<dbReference type="PANTHER" id="PTHR31269">
    <property type="entry name" value="S-TYPE ANION CHANNEL SLAH3"/>
    <property type="match status" value="1"/>
</dbReference>
<feature type="transmembrane region" description="Helical" evidence="12">
    <location>
        <begin position="223"/>
        <end position="243"/>
    </location>
</feature>
<organism evidence="13 14">
    <name type="scientific">Olea europaea subsp. europaea</name>
    <dbReference type="NCBI Taxonomy" id="158383"/>
    <lineage>
        <taxon>Eukaryota</taxon>
        <taxon>Viridiplantae</taxon>
        <taxon>Streptophyta</taxon>
        <taxon>Embryophyta</taxon>
        <taxon>Tracheophyta</taxon>
        <taxon>Spermatophyta</taxon>
        <taxon>Magnoliopsida</taxon>
        <taxon>eudicotyledons</taxon>
        <taxon>Gunneridae</taxon>
        <taxon>Pentapetalae</taxon>
        <taxon>asterids</taxon>
        <taxon>lamiids</taxon>
        <taxon>Lamiales</taxon>
        <taxon>Oleaceae</taxon>
        <taxon>Oleeae</taxon>
        <taxon>Olea</taxon>
    </lineage>
</organism>
<evidence type="ECO:0000313" key="13">
    <source>
        <dbReference type="EMBL" id="CAA2981392.1"/>
    </source>
</evidence>
<dbReference type="Gene3D" id="1.50.10.150">
    <property type="entry name" value="Voltage-dependent anion channel"/>
    <property type="match status" value="1"/>
</dbReference>
<feature type="transmembrane region" description="Helical" evidence="12">
    <location>
        <begin position="255"/>
        <end position="273"/>
    </location>
</feature>
<dbReference type="AlphaFoldDB" id="A0A8S0RP60"/>
<evidence type="ECO:0000256" key="12">
    <source>
        <dbReference type="SAM" id="Phobius"/>
    </source>
</evidence>
<evidence type="ECO:0000256" key="6">
    <source>
        <dbReference type="ARBA" id="ARBA00022475"/>
    </source>
</evidence>
<evidence type="ECO:0000256" key="8">
    <source>
        <dbReference type="ARBA" id="ARBA00022989"/>
    </source>
</evidence>